<dbReference type="Proteomes" id="UP000481861">
    <property type="component" value="Unassembled WGS sequence"/>
</dbReference>
<dbReference type="PANTHER" id="PTHR31204:SF1">
    <property type="entry name" value="SIGMA INTRACELLULAR RECEPTOR 2"/>
    <property type="match status" value="1"/>
</dbReference>
<comment type="caution">
    <text evidence="8">The sequence shown here is derived from an EMBL/GenBank/DDBJ whole genome shotgun (WGS) entry which is preliminary data.</text>
</comment>
<feature type="transmembrane region" description="Helical" evidence="6">
    <location>
        <begin position="30"/>
        <end position="52"/>
    </location>
</feature>
<keyword evidence="9" id="KW-1185">Reference proteome</keyword>
<dbReference type="Pfam" id="PF05241">
    <property type="entry name" value="EBP"/>
    <property type="match status" value="1"/>
</dbReference>
<evidence type="ECO:0000256" key="4">
    <source>
        <dbReference type="ARBA" id="ARBA00023136"/>
    </source>
</evidence>
<dbReference type="InterPro" id="IPR051987">
    <property type="entry name" value="Sigma-2_receptor-like"/>
</dbReference>
<keyword evidence="4 5" id="KW-0472">Membrane</keyword>
<feature type="domain" description="EXPERA" evidence="7">
    <location>
        <begin position="28"/>
        <end position="166"/>
    </location>
</feature>
<dbReference type="AlphaFoldDB" id="A0A7C8MDC4"/>
<evidence type="ECO:0000313" key="8">
    <source>
        <dbReference type="EMBL" id="KAF2877660.1"/>
    </source>
</evidence>
<dbReference type="InterPro" id="IPR033118">
    <property type="entry name" value="EXPERA"/>
</dbReference>
<feature type="transmembrane region" description="Helical" evidence="6">
    <location>
        <begin position="115"/>
        <end position="136"/>
    </location>
</feature>
<dbReference type="PANTHER" id="PTHR31204">
    <property type="entry name" value="SIGMA INTRACELLULAR RECEPTOR 2"/>
    <property type="match status" value="1"/>
</dbReference>
<dbReference type="GO" id="GO:0005783">
    <property type="term" value="C:endoplasmic reticulum"/>
    <property type="evidence" value="ECO:0007669"/>
    <property type="project" value="TreeGrafter"/>
</dbReference>
<comment type="subcellular location">
    <subcellularLocation>
        <location evidence="1">Membrane</location>
        <topology evidence="1">Multi-pass membrane protein</topology>
    </subcellularLocation>
</comment>
<feature type="transmembrane region" description="Helical" evidence="6">
    <location>
        <begin position="84"/>
        <end position="103"/>
    </location>
</feature>
<reference evidence="8 9" key="1">
    <citation type="submission" date="2020-01" db="EMBL/GenBank/DDBJ databases">
        <authorList>
            <consortium name="DOE Joint Genome Institute"/>
            <person name="Haridas S."/>
            <person name="Albert R."/>
            <person name="Binder M."/>
            <person name="Bloem J."/>
            <person name="Labutti K."/>
            <person name="Salamov A."/>
            <person name="Andreopoulos B."/>
            <person name="Baker S.E."/>
            <person name="Barry K."/>
            <person name="Bills G."/>
            <person name="Bluhm B.H."/>
            <person name="Cannon C."/>
            <person name="Castanera R."/>
            <person name="Culley D.E."/>
            <person name="Daum C."/>
            <person name="Ezra D."/>
            <person name="Gonzalez J.B."/>
            <person name="Henrissat B."/>
            <person name="Kuo A."/>
            <person name="Liang C."/>
            <person name="Lipzen A."/>
            <person name="Lutzoni F."/>
            <person name="Magnuson J."/>
            <person name="Mondo S."/>
            <person name="Nolan M."/>
            <person name="Ohm R."/>
            <person name="Pangilinan J."/>
            <person name="Park H.-J.H."/>
            <person name="Ramirez L."/>
            <person name="Alfaro M."/>
            <person name="Sun H."/>
            <person name="Tritt A."/>
            <person name="Yoshinaga Y."/>
            <person name="Zwiers L.-H.L."/>
            <person name="Turgeon B.G."/>
            <person name="Goodwin S.B."/>
            <person name="Spatafora J.W."/>
            <person name="Crous P.W."/>
            <person name="Grigoriev I.V."/>
        </authorList>
    </citation>
    <scope>NUCLEOTIDE SEQUENCE [LARGE SCALE GENOMIC DNA]</scope>
    <source>
        <strain evidence="8 9">CBS 611.86</strain>
    </source>
</reference>
<evidence type="ECO:0000313" key="9">
    <source>
        <dbReference type="Proteomes" id="UP000481861"/>
    </source>
</evidence>
<dbReference type="OrthoDB" id="433124at2759"/>
<evidence type="ECO:0000256" key="3">
    <source>
        <dbReference type="ARBA" id="ARBA00022989"/>
    </source>
</evidence>
<proteinExistence type="predicted"/>
<dbReference type="EMBL" id="JAADJZ010000002">
    <property type="protein sequence ID" value="KAF2877660.1"/>
    <property type="molecule type" value="Genomic_DNA"/>
</dbReference>
<evidence type="ECO:0000259" key="7">
    <source>
        <dbReference type="PROSITE" id="PS51751"/>
    </source>
</evidence>
<evidence type="ECO:0000256" key="5">
    <source>
        <dbReference type="PROSITE-ProRule" id="PRU01087"/>
    </source>
</evidence>
<gene>
    <name evidence="8" type="ORF">BDV95DRAFT_559758</name>
</gene>
<feature type="transmembrane region" description="Helical" evidence="6">
    <location>
        <begin position="148"/>
        <end position="171"/>
    </location>
</feature>
<sequence>MSPSSSTTPNLAVSSSSSKVSPIWSRKKDLVYLVFFLVHGVVMLGFDLTHYYPAAVKPGWMTGVRTWYVATYGDRFFYNPPSFFPLYSLLELLFHLPLTLWLMPALLRNDPRTPLALLVFSLETTVTTMTCLAEMWGWEELSSAQRGWGGLGGMYGAYVVVAVFMGVDAWARLERVVARANGGVEPVAKKEL</sequence>
<dbReference type="GO" id="GO:0016020">
    <property type="term" value="C:membrane"/>
    <property type="evidence" value="ECO:0007669"/>
    <property type="project" value="UniProtKB-SubCell"/>
</dbReference>
<evidence type="ECO:0000256" key="2">
    <source>
        <dbReference type="ARBA" id="ARBA00022692"/>
    </source>
</evidence>
<organism evidence="8 9">
    <name type="scientific">Massariosphaeria phaeospora</name>
    <dbReference type="NCBI Taxonomy" id="100035"/>
    <lineage>
        <taxon>Eukaryota</taxon>
        <taxon>Fungi</taxon>
        <taxon>Dikarya</taxon>
        <taxon>Ascomycota</taxon>
        <taxon>Pezizomycotina</taxon>
        <taxon>Dothideomycetes</taxon>
        <taxon>Pleosporomycetidae</taxon>
        <taxon>Pleosporales</taxon>
        <taxon>Pleosporales incertae sedis</taxon>
        <taxon>Massariosphaeria</taxon>
    </lineage>
</organism>
<evidence type="ECO:0000256" key="6">
    <source>
        <dbReference type="SAM" id="Phobius"/>
    </source>
</evidence>
<evidence type="ECO:0000256" key="1">
    <source>
        <dbReference type="ARBA" id="ARBA00004141"/>
    </source>
</evidence>
<protein>
    <recommendedName>
        <fullName evidence="7">EXPERA domain-containing protein</fullName>
    </recommendedName>
</protein>
<name>A0A7C8MDC4_9PLEO</name>
<accession>A0A7C8MDC4</accession>
<keyword evidence="2 5" id="KW-0812">Transmembrane</keyword>
<keyword evidence="3 5" id="KW-1133">Transmembrane helix</keyword>
<dbReference type="PROSITE" id="PS51751">
    <property type="entry name" value="EXPERA"/>
    <property type="match status" value="1"/>
</dbReference>